<reference evidence="2" key="1">
    <citation type="submission" date="2022-08" db="EMBL/GenBank/DDBJ databases">
        <title>A global survey of hypervirulent Aeromonas hydrophila identified this emerging pathogen in farmed fish in the lower Mekong River basin.</title>
        <authorList>
            <person name="Xu T."/>
            <person name="Rasmussen-Ivey C.R."/>
            <person name="Moen F.S."/>
            <person name="Fernandez Bravo A."/>
            <person name="Lamy B."/>
            <person name="Beaz-Hidalgo R."/>
            <person name="Khan C.D."/>
            <person name="Castro Escarpulli G."/>
            <person name="Yasin I.S.M."/>
            <person name="Figueras M.J."/>
            <person name="Azzam Sayuti M."/>
            <person name="Karim M.M."/>
            <person name="Alam K.M."/>
            <person name="Le T.T.T."/>
            <person name="Thao N.H.P."/>
            <person name="Addo S."/>
            <person name="Duodu S."/>
            <person name="Ali S."/>
            <person name="Mey S."/>
            <person name="Somony T."/>
            <person name="Liles M.R."/>
        </authorList>
    </citation>
    <scope>NUCLEOTIDE SEQUENCE</scope>
    <source>
        <strain evidence="2">0.14</strain>
    </source>
</reference>
<feature type="region of interest" description="Disordered" evidence="1">
    <location>
        <begin position="122"/>
        <end position="158"/>
    </location>
</feature>
<evidence type="ECO:0000313" key="2">
    <source>
        <dbReference type="EMBL" id="MCR4450718.1"/>
    </source>
</evidence>
<dbReference type="RefSeq" id="WP_257725959.1">
    <property type="nucleotide sequence ID" value="NZ_JANLFC010000079.1"/>
</dbReference>
<feature type="compositionally biased region" description="Low complexity" evidence="1">
    <location>
        <begin position="130"/>
        <end position="151"/>
    </location>
</feature>
<evidence type="ECO:0000313" key="3">
    <source>
        <dbReference type="Proteomes" id="UP001204061"/>
    </source>
</evidence>
<evidence type="ECO:0000256" key="1">
    <source>
        <dbReference type="SAM" id="MobiDB-lite"/>
    </source>
</evidence>
<organism evidence="2 3">
    <name type="scientific">Aeromonas veronii</name>
    <dbReference type="NCBI Taxonomy" id="654"/>
    <lineage>
        <taxon>Bacteria</taxon>
        <taxon>Pseudomonadati</taxon>
        <taxon>Pseudomonadota</taxon>
        <taxon>Gammaproteobacteria</taxon>
        <taxon>Aeromonadales</taxon>
        <taxon>Aeromonadaceae</taxon>
        <taxon>Aeromonas</taxon>
    </lineage>
</organism>
<protein>
    <submittedName>
        <fullName evidence="2">Uncharacterized protein</fullName>
    </submittedName>
</protein>
<sequence>MAGNNEDQDKPQAVQDKPQAVQDKPPVVQDKPQVAGTANVLKQTKSYEGLVKEYGKAVANGLMKKAINDAVPAAQAVTSKDVSGFAKVTEALRSNPVDVAATAKQGMADAGQVVGDALRDLGKQPDADADVAPAADATPAADAAPEAATTTTEDEPQQ</sequence>
<gene>
    <name evidence="2" type="ORF">NS965_20245</name>
</gene>
<proteinExistence type="predicted"/>
<accession>A0AAW5MAX1</accession>
<dbReference type="Proteomes" id="UP001204061">
    <property type="component" value="Unassembled WGS sequence"/>
</dbReference>
<dbReference type="AlphaFoldDB" id="A0AAW5MAX1"/>
<feature type="region of interest" description="Disordered" evidence="1">
    <location>
        <begin position="1"/>
        <end position="33"/>
    </location>
</feature>
<comment type="caution">
    <text evidence="2">The sequence shown here is derived from an EMBL/GenBank/DDBJ whole genome shotgun (WGS) entry which is preliminary data.</text>
</comment>
<name>A0AAW5MAX1_AERVE</name>
<dbReference type="EMBL" id="JANLFC010000079">
    <property type="protein sequence ID" value="MCR4450718.1"/>
    <property type="molecule type" value="Genomic_DNA"/>
</dbReference>